<sequence length="149" mass="17044">MASTADPNVTSGLSKEEQLRQHENDILAELDVAPGAKPMVPAHVLARLQQNDNSNRAQRDINNKLAEAEERRKKLEEERVQKAHDNVMHAKQVLEKNRHEAGLSRDGSMERLRGKQENAERARQEQERQRLAKLEEHSAKVAAFQKDDR</sequence>
<dbReference type="EMBL" id="JAAAID010002454">
    <property type="protein sequence ID" value="KAG0007240.1"/>
    <property type="molecule type" value="Genomic_DNA"/>
</dbReference>
<evidence type="ECO:0000313" key="2">
    <source>
        <dbReference type="EMBL" id="KAG0007240.1"/>
    </source>
</evidence>
<accession>A0A9P6MMG0</accession>
<dbReference type="Pfam" id="PF00836">
    <property type="entry name" value="Stathmin"/>
    <property type="match status" value="1"/>
</dbReference>
<organism evidence="2 3">
    <name type="scientific">Entomortierella chlamydospora</name>
    <dbReference type="NCBI Taxonomy" id="101097"/>
    <lineage>
        <taxon>Eukaryota</taxon>
        <taxon>Fungi</taxon>
        <taxon>Fungi incertae sedis</taxon>
        <taxon>Mucoromycota</taxon>
        <taxon>Mortierellomycotina</taxon>
        <taxon>Mortierellomycetes</taxon>
        <taxon>Mortierellales</taxon>
        <taxon>Mortierellaceae</taxon>
        <taxon>Entomortierella</taxon>
    </lineage>
</organism>
<dbReference type="InterPro" id="IPR000956">
    <property type="entry name" value="Stathmin_fam"/>
</dbReference>
<keyword evidence="3" id="KW-1185">Reference proteome</keyword>
<dbReference type="GO" id="GO:0031110">
    <property type="term" value="P:regulation of microtubule polymerization or depolymerization"/>
    <property type="evidence" value="ECO:0007669"/>
    <property type="project" value="InterPro"/>
</dbReference>
<feature type="region of interest" description="Disordered" evidence="1">
    <location>
        <begin position="1"/>
        <end position="22"/>
    </location>
</feature>
<proteinExistence type="predicted"/>
<comment type="caution">
    <text evidence="2">The sequence shown here is derived from an EMBL/GenBank/DDBJ whole genome shotgun (WGS) entry which is preliminary data.</text>
</comment>
<protein>
    <submittedName>
        <fullName evidence="2">Uncharacterized protein</fullName>
    </submittedName>
</protein>
<dbReference type="Gene3D" id="6.10.280.30">
    <property type="match status" value="1"/>
</dbReference>
<gene>
    <name evidence="2" type="ORF">BGZ80_004903</name>
</gene>
<evidence type="ECO:0000256" key="1">
    <source>
        <dbReference type="SAM" id="MobiDB-lite"/>
    </source>
</evidence>
<evidence type="ECO:0000313" key="3">
    <source>
        <dbReference type="Proteomes" id="UP000703661"/>
    </source>
</evidence>
<feature type="region of interest" description="Disordered" evidence="1">
    <location>
        <begin position="69"/>
        <end position="149"/>
    </location>
</feature>
<feature type="compositionally biased region" description="Polar residues" evidence="1">
    <location>
        <begin position="1"/>
        <end position="13"/>
    </location>
</feature>
<name>A0A9P6MMG0_9FUNG</name>
<reference evidence="2" key="1">
    <citation type="journal article" date="2020" name="Fungal Divers.">
        <title>Resolving the Mortierellaceae phylogeny through synthesis of multi-gene phylogenetics and phylogenomics.</title>
        <authorList>
            <person name="Vandepol N."/>
            <person name="Liber J."/>
            <person name="Desiro A."/>
            <person name="Na H."/>
            <person name="Kennedy M."/>
            <person name="Barry K."/>
            <person name="Grigoriev I.V."/>
            <person name="Miller A.N."/>
            <person name="O'Donnell K."/>
            <person name="Stajich J.E."/>
            <person name="Bonito G."/>
        </authorList>
    </citation>
    <scope>NUCLEOTIDE SEQUENCE</scope>
    <source>
        <strain evidence="2">NRRL 2769</strain>
    </source>
</reference>
<dbReference type="Proteomes" id="UP000703661">
    <property type="component" value="Unassembled WGS sequence"/>
</dbReference>
<dbReference type="AlphaFoldDB" id="A0A9P6MMG0"/>